<accession>A0A195BEK5</accession>
<dbReference type="EMBL" id="KQ976511">
    <property type="protein sequence ID" value="KYM82595.1"/>
    <property type="molecule type" value="Genomic_DNA"/>
</dbReference>
<evidence type="ECO:0000313" key="1">
    <source>
        <dbReference type="EMBL" id="KYM82595.1"/>
    </source>
</evidence>
<reference evidence="1 2" key="1">
    <citation type="submission" date="2015-09" db="EMBL/GenBank/DDBJ databases">
        <title>Atta colombica WGS genome.</title>
        <authorList>
            <person name="Nygaard S."/>
            <person name="Hu H."/>
            <person name="Boomsma J."/>
            <person name="Zhang G."/>
        </authorList>
    </citation>
    <scope>NUCLEOTIDE SEQUENCE [LARGE SCALE GENOMIC DNA]</scope>
    <source>
        <strain evidence="1">Treedump-2</strain>
        <tissue evidence="1">Whole body</tissue>
    </source>
</reference>
<dbReference type="Proteomes" id="UP000078540">
    <property type="component" value="Unassembled WGS sequence"/>
</dbReference>
<name>A0A195BEK5_9HYME</name>
<protein>
    <submittedName>
        <fullName evidence="1">Uncharacterized protein</fullName>
    </submittedName>
</protein>
<proteinExistence type="predicted"/>
<evidence type="ECO:0000313" key="2">
    <source>
        <dbReference type="Proteomes" id="UP000078540"/>
    </source>
</evidence>
<gene>
    <name evidence="1" type="ORF">ALC53_07086</name>
</gene>
<dbReference type="AlphaFoldDB" id="A0A195BEK5"/>
<keyword evidence="2" id="KW-1185">Reference proteome</keyword>
<organism evidence="1 2">
    <name type="scientific">Atta colombica</name>
    <dbReference type="NCBI Taxonomy" id="520822"/>
    <lineage>
        <taxon>Eukaryota</taxon>
        <taxon>Metazoa</taxon>
        <taxon>Ecdysozoa</taxon>
        <taxon>Arthropoda</taxon>
        <taxon>Hexapoda</taxon>
        <taxon>Insecta</taxon>
        <taxon>Pterygota</taxon>
        <taxon>Neoptera</taxon>
        <taxon>Endopterygota</taxon>
        <taxon>Hymenoptera</taxon>
        <taxon>Apocrita</taxon>
        <taxon>Aculeata</taxon>
        <taxon>Formicoidea</taxon>
        <taxon>Formicidae</taxon>
        <taxon>Myrmicinae</taxon>
        <taxon>Atta</taxon>
    </lineage>
</organism>
<sequence length="38" mass="4430">MLRPGKDGHLGGGSYDFDVYLCVLARMQPYWTLDIERR</sequence>